<keyword evidence="1" id="KW-0472">Membrane</keyword>
<name>A0ABT1I8B0_9PSEU</name>
<accession>A0ABT1I8B0</accession>
<keyword evidence="1" id="KW-1133">Transmembrane helix</keyword>
<dbReference type="Proteomes" id="UP001205185">
    <property type="component" value="Unassembled WGS sequence"/>
</dbReference>
<evidence type="ECO:0008006" key="4">
    <source>
        <dbReference type="Google" id="ProtNLM"/>
    </source>
</evidence>
<feature type="transmembrane region" description="Helical" evidence="1">
    <location>
        <begin position="84"/>
        <end position="102"/>
    </location>
</feature>
<evidence type="ECO:0000313" key="2">
    <source>
        <dbReference type="EMBL" id="MCP2268869.1"/>
    </source>
</evidence>
<keyword evidence="1" id="KW-0812">Transmembrane</keyword>
<sequence length="556" mass="60631">MTEDRDDTTRYLCAAAHLDAGFADNAIREYLLEPTRPGAPSPGVDAAPVLGEAIAARRRRKLVDWSVLVLAVIALFTLPGTLLLVWLLLALLVTGAITAWQRRKGPVRPSTPPSGAVLGAVVGTLAAVVVGLALFTYLDSDPFASAYSRRRSRSEIYTLAEDDDGSIAVVFAVVVPLLAVLLLNRLAVWRLLTVQFHRGNRAGAALRAGLSNRPILESAPSRFTERLHAEYLSGTANEDPAAVPVVVHRGYHPFVGAGSTFEPWSIATALVRDEQREQTALLSTSALYEAITTEVAKLHTATALAPGARLRALSTTEHVIVSARELVDHVGTAEGAEFLAAPGQRPTRWVGRTRAEVLRDLPVEWARYYRCFQVETWDRDLVLSVYLHVAMDGSTLYVEWTPCVLRPIDQRFQQIDKARHSPLRPYLAGLGDLIRLPATLPARAASALTFLRRSHDDLDPDRYGSRDSLRELAQDPGLHNYFQLADTERYLKLLESRLVVAVTTLLREAGYSPASFEAQASTVVNNNIRIGGSVQGAVVAGSGNKVSSPLEPKPKE</sequence>
<keyword evidence="3" id="KW-1185">Reference proteome</keyword>
<dbReference type="EMBL" id="JAMTCO010000003">
    <property type="protein sequence ID" value="MCP2268869.1"/>
    <property type="molecule type" value="Genomic_DNA"/>
</dbReference>
<protein>
    <recommendedName>
        <fullName evidence="4">Aromatic ring-opening dioxygenase LigA</fullName>
    </recommendedName>
</protein>
<dbReference type="RefSeq" id="WP_253885827.1">
    <property type="nucleotide sequence ID" value="NZ_BAAAVB010000001.1"/>
</dbReference>
<gene>
    <name evidence="2" type="ORF">LV75_001356</name>
</gene>
<proteinExistence type="predicted"/>
<evidence type="ECO:0000256" key="1">
    <source>
        <dbReference type="SAM" id="Phobius"/>
    </source>
</evidence>
<reference evidence="2 3" key="1">
    <citation type="submission" date="2022-06" db="EMBL/GenBank/DDBJ databases">
        <title>Genomic Encyclopedia of Archaeal and Bacterial Type Strains, Phase II (KMG-II): from individual species to whole genera.</title>
        <authorList>
            <person name="Goeker M."/>
        </authorList>
    </citation>
    <scope>NUCLEOTIDE SEQUENCE [LARGE SCALE GENOMIC DNA]</scope>
    <source>
        <strain evidence="2 3">DSM 44255</strain>
    </source>
</reference>
<comment type="caution">
    <text evidence="2">The sequence shown here is derived from an EMBL/GenBank/DDBJ whole genome shotgun (WGS) entry which is preliminary data.</text>
</comment>
<organism evidence="2 3">
    <name type="scientific">Actinokineospora diospyrosa</name>
    <dbReference type="NCBI Taxonomy" id="103728"/>
    <lineage>
        <taxon>Bacteria</taxon>
        <taxon>Bacillati</taxon>
        <taxon>Actinomycetota</taxon>
        <taxon>Actinomycetes</taxon>
        <taxon>Pseudonocardiales</taxon>
        <taxon>Pseudonocardiaceae</taxon>
        <taxon>Actinokineospora</taxon>
    </lineage>
</organism>
<feature type="transmembrane region" description="Helical" evidence="1">
    <location>
        <begin position="167"/>
        <end position="188"/>
    </location>
</feature>
<feature type="transmembrane region" description="Helical" evidence="1">
    <location>
        <begin position="114"/>
        <end position="138"/>
    </location>
</feature>
<evidence type="ECO:0000313" key="3">
    <source>
        <dbReference type="Proteomes" id="UP001205185"/>
    </source>
</evidence>